<accession>A0A1Y0EG91</accession>
<gene>
    <name evidence="1" type="ORF">LOKVESSMR4R_03169</name>
</gene>
<evidence type="ECO:0000313" key="1">
    <source>
        <dbReference type="EMBL" id="ARU02450.1"/>
    </source>
</evidence>
<evidence type="ECO:0000313" key="2">
    <source>
        <dbReference type="Proteomes" id="UP000195273"/>
    </source>
</evidence>
<reference evidence="1 2" key="1">
    <citation type="submission" date="2017-05" db="EMBL/GenBank/DDBJ databases">
        <title>Genome Sequence of Loktanella vestfoldensis Strain SMR4r Isolated from a Culture of the Diatom Skeletonema marinoi.</title>
        <authorList>
            <person name="Topel M."/>
            <person name="Pinder M.I.M."/>
            <person name="Johansson O.N."/>
            <person name="Kourtchenko O."/>
            <person name="Godhe A."/>
            <person name="Clarke A.K."/>
        </authorList>
    </citation>
    <scope>NUCLEOTIDE SEQUENCE [LARGE SCALE GENOMIC DNA]</scope>
    <source>
        <strain evidence="1 2">SMR4r</strain>
    </source>
</reference>
<name>A0A1Y0EG91_9RHOB</name>
<dbReference type="EMBL" id="CP021431">
    <property type="protein sequence ID" value="ARU02450.1"/>
    <property type="molecule type" value="Genomic_DNA"/>
</dbReference>
<dbReference type="Proteomes" id="UP000195273">
    <property type="component" value="Chromosome"/>
</dbReference>
<proteinExistence type="predicted"/>
<protein>
    <submittedName>
        <fullName evidence="1">Uncharacterized protein</fullName>
    </submittedName>
</protein>
<dbReference type="KEGG" id="lvs:LOKVESSMR4R_03169"/>
<sequence length="39" mass="4562">METRDEGTGKRDCHVFKTPLWRSALKLDTDEMLQQTPVQ</sequence>
<keyword evidence="2" id="KW-1185">Reference proteome</keyword>
<organism evidence="1 2">
    <name type="scientific">Yoonia vestfoldensis</name>
    <dbReference type="NCBI Taxonomy" id="245188"/>
    <lineage>
        <taxon>Bacteria</taxon>
        <taxon>Pseudomonadati</taxon>
        <taxon>Pseudomonadota</taxon>
        <taxon>Alphaproteobacteria</taxon>
        <taxon>Rhodobacterales</taxon>
        <taxon>Paracoccaceae</taxon>
        <taxon>Yoonia</taxon>
    </lineage>
</organism>
<dbReference type="AlphaFoldDB" id="A0A1Y0EG91"/>